<evidence type="ECO:0000256" key="12">
    <source>
        <dbReference type="PIRSR" id="PIRSR605502-1"/>
    </source>
</evidence>
<evidence type="ECO:0000256" key="6">
    <source>
        <dbReference type="ARBA" id="ARBA00042471"/>
    </source>
</evidence>
<feature type="binding site" evidence="12">
    <location>
        <position position="347"/>
    </location>
    <ligand>
        <name>Mg(2+)</name>
        <dbReference type="ChEBI" id="CHEBI:18420"/>
        <label>1</label>
    </ligand>
</feature>
<feature type="binding site" evidence="12">
    <location>
        <position position="344"/>
    </location>
    <ligand>
        <name>Mg(2+)</name>
        <dbReference type="ChEBI" id="CHEBI:18420"/>
        <label>1</label>
    </ligand>
</feature>
<dbReference type="InterPro" id="IPR050792">
    <property type="entry name" value="ADP-ribosylglycohydrolase"/>
</dbReference>
<evidence type="ECO:0000256" key="7">
    <source>
        <dbReference type="ARBA" id="ARBA00042722"/>
    </source>
</evidence>
<feature type="binding site" evidence="12">
    <location>
        <position position="346"/>
    </location>
    <ligand>
        <name>Mg(2+)</name>
        <dbReference type="ChEBI" id="CHEBI:18420"/>
        <label>1</label>
    </ligand>
</feature>
<comment type="cofactor">
    <cofactor evidence="12">
        <name>Mg(2+)</name>
        <dbReference type="ChEBI" id="CHEBI:18420"/>
    </cofactor>
    <text evidence="12">Binds 2 magnesium ions per subunit.</text>
</comment>
<dbReference type="InterPro" id="IPR036705">
    <property type="entry name" value="Ribosyl_crysJ1_sf"/>
</dbReference>
<sequence>MVLINEYKPRQLTLKCPNPSQFSELFSFIDVNLDFDTCDQLQLQKQNFVKLSPQDLDVLTRKLACILIGGQGDALGFRVEFLSFTNIIKKFGSLFTQISKTVSDDTQMTLFAELAMQQGGQKQNFQQQFLNWHSTQLHLKQAEKGSQLHQISSALNHLRAPGGTCMSALAAGGHGSFTKKINDSKGCGTIMRNGTIALHGFELDYLVNCAAVQALITHTHDDAMLPCCFQTVFQTMLFVCQENNWFQRCQQALRQTDEYLTKSFLQDKYQKSNTKKLMGKLMLEKLHNIDLNHQNYQKSTLYLQLKKLGQGWVADEALAIAIFCLMQSEDPMQQIIIAANHDGDSDSTACVCGQIYGSVRGFRGFPIEGVDLDVLDEVAWVCK</sequence>
<dbReference type="Pfam" id="PF03747">
    <property type="entry name" value="ADP_ribosyl_GH"/>
    <property type="match status" value="1"/>
</dbReference>
<feature type="binding site" evidence="12">
    <location>
        <position position="103"/>
    </location>
    <ligand>
        <name>Mg(2+)</name>
        <dbReference type="ChEBI" id="CHEBI:18420"/>
        <label>1</label>
    </ligand>
</feature>
<keyword evidence="3 13" id="KW-0378">Hydrolase</keyword>
<dbReference type="InterPro" id="IPR005502">
    <property type="entry name" value="Ribosyl_crysJ1"/>
</dbReference>
<keyword evidence="12" id="KW-0479">Metal-binding</keyword>
<evidence type="ECO:0000256" key="9">
    <source>
        <dbReference type="ARBA" id="ARBA00043187"/>
    </source>
</evidence>
<dbReference type="GO" id="GO:0046872">
    <property type="term" value="F:metal ion binding"/>
    <property type="evidence" value="ECO:0007669"/>
    <property type="project" value="UniProtKB-KW"/>
</dbReference>
<proteinExistence type="inferred from homology"/>
<feature type="binding site" evidence="12">
    <location>
        <position position="104"/>
    </location>
    <ligand>
        <name>Mg(2+)</name>
        <dbReference type="ChEBI" id="CHEBI:18420"/>
        <label>1</label>
    </ligand>
</feature>
<dbReference type="Gene3D" id="1.10.4080.10">
    <property type="entry name" value="ADP-ribosylation/Crystallin J1"/>
    <property type="match status" value="1"/>
</dbReference>
<comment type="catalytic activity">
    <reaction evidence="11">
        <text>alpha-NAD(+) + H2O = ADP-D-ribose + nicotinamide + H(+)</text>
        <dbReference type="Rhea" id="RHEA:68792"/>
        <dbReference type="ChEBI" id="CHEBI:15377"/>
        <dbReference type="ChEBI" id="CHEBI:15378"/>
        <dbReference type="ChEBI" id="CHEBI:17154"/>
        <dbReference type="ChEBI" id="CHEBI:57967"/>
        <dbReference type="ChEBI" id="CHEBI:77017"/>
    </reaction>
</comment>
<evidence type="ECO:0000313" key="13">
    <source>
        <dbReference type="EMBL" id="JAP92789.1"/>
    </source>
</evidence>
<feature type="binding site" evidence="12">
    <location>
        <position position="105"/>
    </location>
    <ligand>
        <name>Mg(2+)</name>
        <dbReference type="ChEBI" id="CHEBI:18420"/>
        <label>1</label>
    </ligand>
</feature>
<protein>
    <recommendedName>
        <fullName evidence="4">ADP-ribosylhydrolase ARH3</fullName>
        <ecNumber evidence="2">3.2.1.143</ecNumber>
    </recommendedName>
    <alternativeName>
        <fullName evidence="5">ADP-ribose glycohydrolase ARH3</fullName>
    </alternativeName>
    <alternativeName>
        <fullName evidence="6">ADP-ribosylhydrolase 3</fullName>
    </alternativeName>
    <alternativeName>
        <fullName evidence="9">O-acetyl-ADP-ribose deacetylase ARH3</fullName>
    </alternativeName>
    <alternativeName>
        <fullName evidence="10">Poly(ADP-ribose) glycohydrolase ARH3</fullName>
    </alternativeName>
    <alternativeName>
        <fullName evidence="8">[Protein ADP-ribosylarginine] hydrolase-like protein 2</fullName>
    </alternativeName>
    <alternativeName>
        <fullName evidence="7">[Protein ADP-ribosylserine] hydrolase</fullName>
    </alternativeName>
</protein>
<dbReference type="EC" id="3.2.1.143" evidence="2"/>
<evidence type="ECO:0000256" key="4">
    <source>
        <dbReference type="ARBA" id="ARBA00041057"/>
    </source>
</evidence>
<dbReference type="AlphaFoldDB" id="A0A146KBN4"/>
<evidence type="ECO:0000256" key="1">
    <source>
        <dbReference type="ARBA" id="ARBA00010702"/>
    </source>
</evidence>
<evidence type="ECO:0000256" key="10">
    <source>
        <dbReference type="ARBA" id="ARBA00043193"/>
    </source>
</evidence>
<dbReference type="SUPFAM" id="SSF101478">
    <property type="entry name" value="ADP-ribosylglycohydrolase"/>
    <property type="match status" value="1"/>
</dbReference>
<organism evidence="13">
    <name type="scientific">Trepomonas sp. PC1</name>
    <dbReference type="NCBI Taxonomy" id="1076344"/>
    <lineage>
        <taxon>Eukaryota</taxon>
        <taxon>Metamonada</taxon>
        <taxon>Diplomonadida</taxon>
        <taxon>Hexamitidae</taxon>
        <taxon>Hexamitinae</taxon>
        <taxon>Trepomonas</taxon>
    </lineage>
</organism>
<dbReference type="GO" id="GO:0004649">
    <property type="term" value="F:poly(ADP-ribose) glycohydrolase activity"/>
    <property type="evidence" value="ECO:0007669"/>
    <property type="project" value="UniProtKB-EC"/>
</dbReference>
<dbReference type="PANTHER" id="PTHR16222">
    <property type="entry name" value="ADP-RIBOSYLGLYCOHYDROLASE"/>
    <property type="match status" value="1"/>
</dbReference>
<name>A0A146KBN4_9EUKA</name>
<evidence type="ECO:0000256" key="3">
    <source>
        <dbReference type="ARBA" id="ARBA00022801"/>
    </source>
</evidence>
<reference evidence="13" key="1">
    <citation type="submission" date="2015-07" db="EMBL/GenBank/DDBJ databases">
        <title>Adaptation to a free-living lifestyle via gene acquisitions in the diplomonad Trepomonas sp. PC1.</title>
        <authorList>
            <person name="Xu F."/>
            <person name="Jerlstrom-Hultqvist J."/>
            <person name="Kolisko M."/>
            <person name="Simpson A.G.B."/>
            <person name="Roger A.J."/>
            <person name="Svard S.G."/>
            <person name="Andersson J.O."/>
        </authorList>
    </citation>
    <scope>NUCLEOTIDE SEQUENCE</scope>
    <source>
        <strain evidence="13">PC1</strain>
    </source>
</reference>
<evidence type="ECO:0000256" key="5">
    <source>
        <dbReference type="ARBA" id="ARBA00042398"/>
    </source>
</evidence>
<evidence type="ECO:0000256" key="11">
    <source>
        <dbReference type="ARBA" id="ARBA00049015"/>
    </source>
</evidence>
<evidence type="ECO:0000256" key="8">
    <source>
        <dbReference type="ARBA" id="ARBA00042850"/>
    </source>
</evidence>
<accession>A0A146KBN4</accession>
<dbReference type="PANTHER" id="PTHR16222:SF24">
    <property type="entry name" value="ADP-RIBOSYLHYDROLASE ARH3"/>
    <property type="match status" value="1"/>
</dbReference>
<dbReference type="EMBL" id="GDID01003817">
    <property type="protein sequence ID" value="JAP92789.1"/>
    <property type="molecule type" value="Transcribed_RNA"/>
</dbReference>
<comment type="similarity">
    <text evidence="1">Belongs to the ADP-ribosylglycohydrolase family.</text>
</comment>
<evidence type="ECO:0000256" key="2">
    <source>
        <dbReference type="ARBA" id="ARBA00012255"/>
    </source>
</evidence>
<keyword evidence="12" id="KW-0460">Magnesium</keyword>
<gene>
    <name evidence="13" type="ORF">TPC1_15154</name>
</gene>